<dbReference type="SUPFAM" id="SSF63411">
    <property type="entry name" value="LuxS/MPP-like metallohydrolase"/>
    <property type="match status" value="2"/>
</dbReference>
<dbReference type="PANTHER" id="PTHR11851">
    <property type="entry name" value="METALLOPROTEASE"/>
    <property type="match status" value="1"/>
</dbReference>
<dbReference type="EMBL" id="CP116766">
    <property type="protein sequence ID" value="WCL71323.1"/>
    <property type="molecule type" value="Genomic_DNA"/>
</dbReference>
<dbReference type="InterPro" id="IPR007863">
    <property type="entry name" value="Peptidase_M16_C"/>
</dbReference>
<feature type="domain" description="Peptidase M16 C-terminal" evidence="3">
    <location>
        <begin position="189"/>
        <end position="365"/>
    </location>
</feature>
<dbReference type="Pfam" id="PF05193">
    <property type="entry name" value="Peptidase_M16_C"/>
    <property type="match status" value="1"/>
</dbReference>
<dbReference type="Pfam" id="PF00675">
    <property type="entry name" value="Peptidase_M16"/>
    <property type="match status" value="1"/>
</dbReference>
<accession>A0ABY7RIN5</accession>
<name>A0ABY7RIN5_9NEIS</name>
<organism evidence="4 5">
    <name type="scientific">Neisseria lisongii</name>
    <dbReference type="NCBI Taxonomy" id="2912188"/>
    <lineage>
        <taxon>Bacteria</taxon>
        <taxon>Pseudomonadati</taxon>
        <taxon>Pseudomonadota</taxon>
        <taxon>Betaproteobacteria</taxon>
        <taxon>Neisseriales</taxon>
        <taxon>Neisseriaceae</taxon>
        <taxon>Neisseria</taxon>
    </lineage>
</organism>
<dbReference type="InterPro" id="IPR050361">
    <property type="entry name" value="MPP/UQCRC_Complex"/>
</dbReference>
<feature type="chain" id="PRO_5046880632" evidence="1">
    <location>
        <begin position="20"/>
        <end position="433"/>
    </location>
</feature>
<evidence type="ECO:0000313" key="4">
    <source>
        <dbReference type="EMBL" id="WCL71323.1"/>
    </source>
</evidence>
<evidence type="ECO:0000256" key="1">
    <source>
        <dbReference type="SAM" id="SignalP"/>
    </source>
</evidence>
<feature type="domain" description="Peptidase M16 N-terminal" evidence="2">
    <location>
        <begin position="34"/>
        <end position="179"/>
    </location>
</feature>
<evidence type="ECO:0000313" key="5">
    <source>
        <dbReference type="Proteomes" id="UP001221268"/>
    </source>
</evidence>
<dbReference type="InterPro" id="IPR011765">
    <property type="entry name" value="Pept_M16_N"/>
</dbReference>
<protein>
    <submittedName>
        <fullName evidence="4">Pitrilysin family protein</fullName>
    </submittedName>
</protein>
<evidence type="ECO:0000259" key="3">
    <source>
        <dbReference type="Pfam" id="PF05193"/>
    </source>
</evidence>
<keyword evidence="1" id="KW-0732">Signal</keyword>
<dbReference type="Gene3D" id="3.30.830.10">
    <property type="entry name" value="Metalloenzyme, LuxS/M16 peptidase-like"/>
    <property type="match status" value="2"/>
</dbReference>
<evidence type="ECO:0000259" key="2">
    <source>
        <dbReference type="Pfam" id="PF00675"/>
    </source>
</evidence>
<feature type="signal peptide" evidence="1">
    <location>
        <begin position="1"/>
        <end position="19"/>
    </location>
</feature>
<reference evidence="4 5" key="1">
    <citation type="submission" date="2023-01" db="EMBL/GenBank/DDBJ databases">
        <authorList>
            <person name="Yang C."/>
        </authorList>
    </citation>
    <scope>NUCLEOTIDE SEQUENCE [LARGE SCALE GENOMIC DNA]</scope>
    <source>
        <strain evidence="4 5">ZJ106</strain>
    </source>
</reference>
<dbReference type="InterPro" id="IPR011249">
    <property type="entry name" value="Metalloenz_LuxS/M16"/>
</dbReference>
<sequence>MSIKSFILAAALLPAAAFADINIQRWHTPQGTQVLLVERHENPIVDVEISFKGAGSVFNPDSSTQTAEFTAALLTDGTKSLDEEAFNRRSNDIAADIASSSGQETATVSLRSLSQSTNLTAALALLNESLTAPRFDAAVFARRKQQAVTALKQRETTPDFTAERMFTRLIYPHHPYGNSANITVAGLEKVSLDDIRAFHRSRYAKNNAVIAIVGDVTRIQAEKLAAAALDGLPDTTQTDSRIAPVDKPQARTSEMPFAGEQAHIVLGMPLIQRNDPDYYALVAGNYILGGGGFDSRLMKKLRDEKGYTYGVYSILEPASQAGPLRIEYSTQKKNARASLANARSVIETFIAQGPTEEELKQAKANIVGGFPLRFDSNAKLVKYLSLIGVYNLPDDYLQRYPEAVSKLTVQQIKDAWRRRVNLSDFSTVVVGAE</sequence>
<dbReference type="PANTHER" id="PTHR11851:SF224">
    <property type="entry name" value="PROCESSING PROTEASE"/>
    <property type="match status" value="1"/>
</dbReference>
<gene>
    <name evidence="4" type="ORF">PJU73_08300</name>
</gene>
<keyword evidence="5" id="KW-1185">Reference proteome</keyword>
<dbReference type="Proteomes" id="UP001221268">
    <property type="component" value="Chromosome"/>
</dbReference>
<proteinExistence type="predicted"/>